<dbReference type="PANTHER" id="PTHR12608">
    <property type="entry name" value="TRANSMEMBRANE PROTEIN HTP-1 RELATED"/>
    <property type="match status" value="1"/>
</dbReference>
<accession>A0A9E8HL88</accession>
<gene>
    <name evidence="7" type="ORF">NNL22_17350</name>
</gene>
<evidence type="ECO:0000313" key="7">
    <source>
        <dbReference type="EMBL" id="UZW74763.1"/>
    </source>
</evidence>
<evidence type="ECO:0000256" key="2">
    <source>
        <dbReference type="ARBA" id="ARBA00009190"/>
    </source>
</evidence>
<feature type="transmembrane region" description="Helical" evidence="6">
    <location>
        <begin position="97"/>
        <end position="115"/>
    </location>
</feature>
<organism evidence="7 8">
    <name type="scientific">Alkalimarinus sediminis</name>
    <dbReference type="NCBI Taxonomy" id="1632866"/>
    <lineage>
        <taxon>Bacteria</taxon>
        <taxon>Pseudomonadati</taxon>
        <taxon>Pseudomonadota</taxon>
        <taxon>Gammaproteobacteria</taxon>
        <taxon>Alteromonadales</taxon>
        <taxon>Alteromonadaceae</taxon>
        <taxon>Alkalimarinus</taxon>
    </lineage>
</organism>
<dbReference type="InterPro" id="IPR001727">
    <property type="entry name" value="GDT1-like"/>
</dbReference>
<dbReference type="EMBL" id="CP101527">
    <property type="protein sequence ID" value="UZW74763.1"/>
    <property type="molecule type" value="Genomic_DNA"/>
</dbReference>
<evidence type="ECO:0000313" key="8">
    <source>
        <dbReference type="Proteomes" id="UP001164472"/>
    </source>
</evidence>
<evidence type="ECO:0000256" key="5">
    <source>
        <dbReference type="ARBA" id="ARBA00023136"/>
    </source>
</evidence>
<dbReference type="GO" id="GO:0046873">
    <property type="term" value="F:metal ion transmembrane transporter activity"/>
    <property type="evidence" value="ECO:0007669"/>
    <property type="project" value="InterPro"/>
</dbReference>
<comment type="subcellular location">
    <subcellularLocation>
        <location evidence="1 6">Membrane</location>
        <topology evidence="1 6">Multi-pass membrane protein</topology>
    </subcellularLocation>
</comment>
<dbReference type="Pfam" id="PF01169">
    <property type="entry name" value="GDT1"/>
    <property type="match status" value="2"/>
</dbReference>
<reference evidence="7" key="1">
    <citation type="submission" date="2022-07" db="EMBL/GenBank/DDBJ databases">
        <title>Alkalimarinus sp. nov., isolated from gut of a Alitta virens.</title>
        <authorList>
            <person name="Yang A.I."/>
            <person name="Shin N.-R."/>
        </authorList>
    </citation>
    <scope>NUCLEOTIDE SEQUENCE</scope>
    <source>
        <strain evidence="7">FA028</strain>
    </source>
</reference>
<keyword evidence="5 6" id="KW-0472">Membrane</keyword>
<keyword evidence="3 6" id="KW-0812">Transmembrane</keyword>
<evidence type="ECO:0000256" key="6">
    <source>
        <dbReference type="RuleBase" id="RU365102"/>
    </source>
</evidence>
<dbReference type="RefSeq" id="WP_251810190.1">
    <property type="nucleotide sequence ID" value="NZ_CP101527.1"/>
</dbReference>
<dbReference type="PANTHER" id="PTHR12608:SF1">
    <property type="entry name" value="TRANSMEMBRANE PROTEIN 165"/>
    <property type="match status" value="1"/>
</dbReference>
<evidence type="ECO:0000256" key="1">
    <source>
        <dbReference type="ARBA" id="ARBA00004141"/>
    </source>
</evidence>
<sequence>MFASLASTFLLIFLAEFGDKSQLVCMLLASRHRGLPVFLGALTAFAILNILAVTIGAAAAQLISEFWLSVFVIALFSFFGIKSLLETEDDDGAIDEKPGHTVFITTFLMIFVAELGDKTQLTIAALAAAHQPISVYIGATLALAATTLIGIIGGRWVTQHISTTTLHRVSGGLFLAFAVWTTYTLF</sequence>
<dbReference type="AlphaFoldDB" id="A0A9E8HL88"/>
<dbReference type="GO" id="GO:0016020">
    <property type="term" value="C:membrane"/>
    <property type="evidence" value="ECO:0007669"/>
    <property type="project" value="UniProtKB-SubCell"/>
</dbReference>
<feature type="transmembrane region" description="Helical" evidence="6">
    <location>
        <begin position="135"/>
        <end position="157"/>
    </location>
</feature>
<name>A0A9E8HL88_9ALTE</name>
<feature type="transmembrane region" description="Helical" evidence="6">
    <location>
        <begin position="34"/>
        <end position="59"/>
    </location>
</feature>
<comment type="similarity">
    <text evidence="2 6">Belongs to the GDT1 family.</text>
</comment>
<evidence type="ECO:0000256" key="3">
    <source>
        <dbReference type="ARBA" id="ARBA00022692"/>
    </source>
</evidence>
<feature type="transmembrane region" description="Helical" evidence="6">
    <location>
        <begin position="169"/>
        <end position="185"/>
    </location>
</feature>
<evidence type="ECO:0000256" key="4">
    <source>
        <dbReference type="ARBA" id="ARBA00022989"/>
    </source>
</evidence>
<protein>
    <recommendedName>
        <fullName evidence="6">GDT1 family protein</fullName>
    </recommendedName>
</protein>
<proteinExistence type="inferred from homology"/>
<dbReference type="Proteomes" id="UP001164472">
    <property type="component" value="Chromosome"/>
</dbReference>
<keyword evidence="4 6" id="KW-1133">Transmembrane helix</keyword>
<keyword evidence="8" id="KW-1185">Reference proteome</keyword>
<feature type="transmembrane region" description="Helical" evidence="6">
    <location>
        <begin position="66"/>
        <end position="85"/>
    </location>
</feature>
<dbReference type="KEGG" id="asem:NNL22_17350"/>